<comment type="caution">
    <text evidence="2">The sequence shown here is derived from an EMBL/GenBank/DDBJ whole genome shotgun (WGS) entry which is preliminary data.</text>
</comment>
<gene>
    <name evidence="2" type="ORF">E2C06_34105</name>
</gene>
<accession>A0A4R5Q7B4</accession>
<name>A0A4R5Q7B4_9PROT</name>
<organism evidence="2 3">
    <name type="scientific">Dankookia rubra</name>
    <dbReference type="NCBI Taxonomy" id="1442381"/>
    <lineage>
        <taxon>Bacteria</taxon>
        <taxon>Pseudomonadati</taxon>
        <taxon>Pseudomonadota</taxon>
        <taxon>Alphaproteobacteria</taxon>
        <taxon>Acetobacterales</taxon>
        <taxon>Roseomonadaceae</taxon>
        <taxon>Dankookia</taxon>
    </lineage>
</organism>
<sequence>MGPPGCQRPVTGCTSHHEQPFELAPVGCCCASRPVPRRRNAGGTRVISRRALIGGTTLTLPALLAARSQSPDFPTRPVRIVVPFAPGGAVDLTGRFLAERLQTTLGQNVLVENRGGAGGNLGADVVAKGEKDGYTLLLGSASILCANKFLYRRSMPLDPARDLAPVTRVTTGTVLLIVNSDRPWKTFGELITAAKRDPGKLTMGSSGTGTVSHLAIESLKRAADVDITHVPYRGGGPAFQDLYAGNIDMMFDVIPAAMPNVREGKFRPLAVGSAERITYVPELRDVPGMRELLPDSGIDMQSWYAINAPAGTAESRIMLLHRAITQIVRSDEFRKRMEPIGFTPVADDSPVAFGAYMREQEKVWQKLVEISGATLD</sequence>
<dbReference type="PIRSF" id="PIRSF017082">
    <property type="entry name" value="YflP"/>
    <property type="match status" value="1"/>
</dbReference>
<dbReference type="InterPro" id="IPR005064">
    <property type="entry name" value="BUG"/>
</dbReference>
<proteinExistence type="inferred from homology"/>
<dbReference type="Gene3D" id="3.40.190.10">
    <property type="entry name" value="Periplasmic binding protein-like II"/>
    <property type="match status" value="1"/>
</dbReference>
<evidence type="ECO:0000313" key="3">
    <source>
        <dbReference type="Proteomes" id="UP000295096"/>
    </source>
</evidence>
<evidence type="ECO:0000313" key="2">
    <source>
        <dbReference type="EMBL" id="TDH58151.1"/>
    </source>
</evidence>
<dbReference type="PANTHER" id="PTHR42928:SF5">
    <property type="entry name" value="BLR1237 PROTEIN"/>
    <property type="match status" value="1"/>
</dbReference>
<evidence type="ECO:0000256" key="1">
    <source>
        <dbReference type="ARBA" id="ARBA00006987"/>
    </source>
</evidence>
<dbReference type="PANTHER" id="PTHR42928">
    <property type="entry name" value="TRICARBOXYLATE-BINDING PROTEIN"/>
    <property type="match status" value="1"/>
</dbReference>
<reference evidence="2 3" key="1">
    <citation type="journal article" date="2016" name="J. Microbiol.">
        <title>Dankookia rubra gen. nov., sp. nov., an alphaproteobacterium isolated from sediment of a shallow stream.</title>
        <authorList>
            <person name="Kim W.H."/>
            <person name="Kim D.H."/>
            <person name="Kang K."/>
            <person name="Ahn T.Y."/>
        </authorList>
    </citation>
    <scope>NUCLEOTIDE SEQUENCE [LARGE SCALE GENOMIC DNA]</scope>
    <source>
        <strain evidence="2 3">JCM30602</strain>
    </source>
</reference>
<comment type="similarity">
    <text evidence="1">Belongs to the UPF0065 (bug) family.</text>
</comment>
<dbReference type="CDD" id="cd07012">
    <property type="entry name" value="PBP2_Bug_TTT"/>
    <property type="match status" value="1"/>
</dbReference>
<dbReference type="OrthoDB" id="7245085at2"/>
<dbReference type="Pfam" id="PF03401">
    <property type="entry name" value="TctC"/>
    <property type="match status" value="1"/>
</dbReference>
<dbReference type="InterPro" id="IPR042100">
    <property type="entry name" value="Bug_dom1"/>
</dbReference>
<dbReference type="Proteomes" id="UP000295096">
    <property type="component" value="Unassembled WGS sequence"/>
</dbReference>
<keyword evidence="3" id="KW-1185">Reference proteome</keyword>
<dbReference type="Gene3D" id="3.40.190.150">
    <property type="entry name" value="Bordetella uptake gene, domain 1"/>
    <property type="match status" value="1"/>
</dbReference>
<dbReference type="AlphaFoldDB" id="A0A4R5Q7B4"/>
<dbReference type="SUPFAM" id="SSF53850">
    <property type="entry name" value="Periplasmic binding protein-like II"/>
    <property type="match status" value="1"/>
</dbReference>
<dbReference type="EMBL" id="SMSJ01000149">
    <property type="protein sequence ID" value="TDH58151.1"/>
    <property type="molecule type" value="Genomic_DNA"/>
</dbReference>
<protein>
    <submittedName>
        <fullName evidence="2">Tripartite tricarboxylate transporter substrate binding protein</fullName>
    </submittedName>
</protein>